<dbReference type="Proteomes" id="UP000053257">
    <property type="component" value="Unassembled WGS sequence"/>
</dbReference>
<dbReference type="OrthoDB" id="2782728at2759"/>
<dbReference type="AlphaFoldDB" id="A0A0C3NHM5"/>
<name>A0A0C3NHM5_PHLG1</name>
<gene>
    <name evidence="1" type="ORF">PHLGIDRAFT_201588</name>
</gene>
<evidence type="ECO:0000313" key="1">
    <source>
        <dbReference type="EMBL" id="KIP04309.1"/>
    </source>
</evidence>
<evidence type="ECO:0000313" key="2">
    <source>
        <dbReference type="Proteomes" id="UP000053257"/>
    </source>
</evidence>
<reference evidence="1 2" key="1">
    <citation type="journal article" date="2014" name="PLoS Genet.">
        <title>Analysis of the Phlebiopsis gigantea genome, transcriptome and secretome provides insight into its pioneer colonization strategies of wood.</title>
        <authorList>
            <person name="Hori C."/>
            <person name="Ishida T."/>
            <person name="Igarashi K."/>
            <person name="Samejima M."/>
            <person name="Suzuki H."/>
            <person name="Master E."/>
            <person name="Ferreira P."/>
            <person name="Ruiz-Duenas F.J."/>
            <person name="Held B."/>
            <person name="Canessa P."/>
            <person name="Larrondo L.F."/>
            <person name="Schmoll M."/>
            <person name="Druzhinina I.S."/>
            <person name="Kubicek C.P."/>
            <person name="Gaskell J.A."/>
            <person name="Kersten P."/>
            <person name="St John F."/>
            <person name="Glasner J."/>
            <person name="Sabat G."/>
            <person name="Splinter BonDurant S."/>
            <person name="Syed K."/>
            <person name="Yadav J."/>
            <person name="Mgbeahuruike A.C."/>
            <person name="Kovalchuk A."/>
            <person name="Asiegbu F.O."/>
            <person name="Lackner G."/>
            <person name="Hoffmeister D."/>
            <person name="Rencoret J."/>
            <person name="Gutierrez A."/>
            <person name="Sun H."/>
            <person name="Lindquist E."/>
            <person name="Barry K."/>
            <person name="Riley R."/>
            <person name="Grigoriev I.V."/>
            <person name="Henrissat B."/>
            <person name="Kues U."/>
            <person name="Berka R.M."/>
            <person name="Martinez A.T."/>
            <person name="Covert S.F."/>
            <person name="Blanchette R.A."/>
            <person name="Cullen D."/>
        </authorList>
    </citation>
    <scope>NUCLEOTIDE SEQUENCE [LARGE SCALE GENOMIC DNA]</scope>
    <source>
        <strain evidence="1 2">11061_1 CR5-6</strain>
    </source>
</reference>
<protein>
    <recommendedName>
        <fullName evidence="3">F-box domain-containing protein</fullName>
    </recommendedName>
</protein>
<sequence length="436" mass="48076">MAASILPQELLELAMEQLVDDKHTLAQCSRVCHQWSCASSRYLFRKLRLRPQVQQQSQYDWYETFLLALQNSPRICASVRELVLTAERAGGQPVSTGVPACSGPVLQHILACLSRLRVFEMSHIDFAGSSKTSEFARGLPPLANLLKLERVQLSNVLGFSTHYGRIDECGTPDSFGLAEFLNIFEEIQELHLDNGALPFMYPVTWHLLEAHPKPLSRPLHQPLRLARVHLTGQHSTMALGVLQHMIDMRALKGLSLQLSLPVVRLADEFLSHASRLEHAHITLRRDLAPAHGTSAICLHGDPRLTAHRARRAYPRLLLAAAYPSTLHDRVPPGLHALRRPPLAACGRHPPVRARLAAACHPRHRPPADHRRGCGWCGGGQGPRLGCLQCDARPGSPARRGAPARRAPMSVDAANAGCSAVEAFPRGTEIAAIRHLY</sequence>
<dbReference type="HOGENOM" id="CLU_051380_0_0_1"/>
<dbReference type="InterPro" id="IPR036047">
    <property type="entry name" value="F-box-like_dom_sf"/>
</dbReference>
<dbReference type="SUPFAM" id="SSF81383">
    <property type="entry name" value="F-box domain"/>
    <property type="match status" value="1"/>
</dbReference>
<evidence type="ECO:0008006" key="3">
    <source>
        <dbReference type="Google" id="ProtNLM"/>
    </source>
</evidence>
<proteinExistence type="predicted"/>
<organism evidence="1 2">
    <name type="scientific">Phlebiopsis gigantea (strain 11061_1 CR5-6)</name>
    <name type="common">White-rot fungus</name>
    <name type="synonym">Peniophora gigantea</name>
    <dbReference type="NCBI Taxonomy" id="745531"/>
    <lineage>
        <taxon>Eukaryota</taxon>
        <taxon>Fungi</taxon>
        <taxon>Dikarya</taxon>
        <taxon>Basidiomycota</taxon>
        <taxon>Agaricomycotina</taxon>
        <taxon>Agaricomycetes</taxon>
        <taxon>Polyporales</taxon>
        <taxon>Phanerochaetaceae</taxon>
        <taxon>Phlebiopsis</taxon>
    </lineage>
</organism>
<dbReference type="EMBL" id="KN840579">
    <property type="protein sequence ID" value="KIP04309.1"/>
    <property type="molecule type" value="Genomic_DNA"/>
</dbReference>
<keyword evidence="2" id="KW-1185">Reference proteome</keyword>
<accession>A0A0C3NHM5</accession>